<comment type="subcellular location">
    <subcellularLocation>
        <location evidence="1">Cell membrane</location>
        <topology evidence="1">Multi-pass membrane protein</topology>
    </subcellularLocation>
</comment>
<protein>
    <submittedName>
        <fullName evidence="7">Oligosaccharide flippase family protein</fullName>
    </submittedName>
</protein>
<comment type="caution">
    <text evidence="7">The sequence shown here is derived from an EMBL/GenBank/DDBJ whole genome shotgun (WGS) entry which is preliminary data.</text>
</comment>
<sequence length="505" mass="57302">MSVLKKLAGETATYGVSTMLGRLLNYLLVFLYTQFDPALLAVQAQLYAYAGFFFIIYTFGMETSFFRFARKEGDKQAYYNLILSAVIVVSIVISTLLILFAEPVARLIEYPEEVTLVRWMAIIMATDGIMAIPFARLRLEGKAKKFVRVRIINILLVIGLNVFFLVFCRAIYDGEYLSSLRPLVALIYIPDVPAAYIVLANLIANLTFFWFMRQELMDFQFVWNWKIFRPVWVYAFPIMIMNIAGVTNLLFDRMALQFLLPDGFYPGRTTRDAIGIYSQTFKLSIFMNLAIQAFKYAAEPFFFSKAEDKNAPEVFADVMKWFIIICVLMGVGICLNLPTLAEIFLRRKIYHEGLPVVPWLLLGFLFLGIYYNLATWFKLTDKTQYGTYLTVMGACITALLNIVLVPIMGYLGCALAFASSSVIMTALCYAFGQKFYPVPYRVGSALGYVLLGGTVVFGASFLPRAGFWIDLGVGLMTFFLFAAIVLLIERDTLPVRFRRYLGKSA</sequence>
<keyword evidence="2" id="KW-1003">Cell membrane</keyword>
<reference evidence="7 8" key="1">
    <citation type="submission" date="2019-10" db="EMBL/GenBank/DDBJ databases">
        <title>Draft Genome Sequence of Cytophagaceae sp. SJW1-29.</title>
        <authorList>
            <person name="Choi A."/>
        </authorList>
    </citation>
    <scope>NUCLEOTIDE SEQUENCE [LARGE SCALE GENOMIC DNA]</scope>
    <source>
        <strain evidence="7 8">SJW1-29</strain>
    </source>
</reference>
<accession>A0A7C9FZ95</accession>
<gene>
    <name evidence="7" type="ORF">GBK04_12200</name>
</gene>
<evidence type="ECO:0000256" key="4">
    <source>
        <dbReference type="ARBA" id="ARBA00022989"/>
    </source>
</evidence>
<keyword evidence="8" id="KW-1185">Reference proteome</keyword>
<feature type="transmembrane region" description="Helical" evidence="6">
    <location>
        <begin position="467"/>
        <end position="488"/>
    </location>
</feature>
<evidence type="ECO:0000256" key="1">
    <source>
        <dbReference type="ARBA" id="ARBA00004651"/>
    </source>
</evidence>
<keyword evidence="3 6" id="KW-0812">Transmembrane</keyword>
<feature type="transmembrane region" description="Helical" evidence="6">
    <location>
        <begin position="231"/>
        <end position="251"/>
    </location>
</feature>
<dbReference type="PANTHER" id="PTHR30250:SF11">
    <property type="entry name" value="O-ANTIGEN TRANSPORTER-RELATED"/>
    <property type="match status" value="1"/>
</dbReference>
<dbReference type="PANTHER" id="PTHR30250">
    <property type="entry name" value="PST FAMILY PREDICTED COLANIC ACID TRANSPORTER"/>
    <property type="match status" value="1"/>
</dbReference>
<feature type="transmembrane region" description="Helical" evidence="6">
    <location>
        <begin position="438"/>
        <end position="460"/>
    </location>
</feature>
<feature type="transmembrane region" description="Helical" evidence="6">
    <location>
        <begin position="353"/>
        <end position="373"/>
    </location>
</feature>
<feature type="transmembrane region" description="Helical" evidence="6">
    <location>
        <begin position="119"/>
        <end position="139"/>
    </location>
</feature>
<keyword evidence="4 6" id="KW-1133">Transmembrane helix</keyword>
<evidence type="ECO:0000256" key="3">
    <source>
        <dbReference type="ARBA" id="ARBA00022692"/>
    </source>
</evidence>
<feature type="transmembrane region" description="Helical" evidence="6">
    <location>
        <begin position="12"/>
        <end position="34"/>
    </location>
</feature>
<feature type="transmembrane region" description="Helical" evidence="6">
    <location>
        <begin position="46"/>
        <end position="66"/>
    </location>
</feature>
<evidence type="ECO:0000256" key="2">
    <source>
        <dbReference type="ARBA" id="ARBA00022475"/>
    </source>
</evidence>
<dbReference type="EMBL" id="WHLY01000002">
    <property type="protein sequence ID" value="MPR34108.1"/>
    <property type="molecule type" value="Genomic_DNA"/>
</dbReference>
<name>A0A7C9FZ95_9BACT</name>
<dbReference type="RefSeq" id="WP_152760052.1">
    <property type="nucleotide sequence ID" value="NZ_WHLY01000002.1"/>
</dbReference>
<dbReference type="InterPro" id="IPR050833">
    <property type="entry name" value="Poly_Biosynth_Transport"/>
</dbReference>
<feature type="transmembrane region" description="Helical" evidence="6">
    <location>
        <begin position="321"/>
        <end position="341"/>
    </location>
</feature>
<dbReference type="Proteomes" id="UP000479293">
    <property type="component" value="Unassembled WGS sequence"/>
</dbReference>
<evidence type="ECO:0000313" key="8">
    <source>
        <dbReference type="Proteomes" id="UP000479293"/>
    </source>
</evidence>
<dbReference type="AlphaFoldDB" id="A0A7C9FZ95"/>
<organism evidence="7 8">
    <name type="scientific">Salmonirosea aquatica</name>
    <dbReference type="NCBI Taxonomy" id="2654236"/>
    <lineage>
        <taxon>Bacteria</taxon>
        <taxon>Pseudomonadati</taxon>
        <taxon>Bacteroidota</taxon>
        <taxon>Cytophagia</taxon>
        <taxon>Cytophagales</taxon>
        <taxon>Spirosomataceae</taxon>
        <taxon>Salmonirosea</taxon>
    </lineage>
</organism>
<proteinExistence type="predicted"/>
<keyword evidence="5 6" id="KW-0472">Membrane</keyword>
<evidence type="ECO:0000256" key="6">
    <source>
        <dbReference type="SAM" id="Phobius"/>
    </source>
</evidence>
<feature type="transmembrane region" description="Helical" evidence="6">
    <location>
        <begin position="78"/>
        <end position="99"/>
    </location>
</feature>
<evidence type="ECO:0000313" key="7">
    <source>
        <dbReference type="EMBL" id="MPR34108.1"/>
    </source>
</evidence>
<dbReference type="GO" id="GO:0005886">
    <property type="term" value="C:plasma membrane"/>
    <property type="evidence" value="ECO:0007669"/>
    <property type="project" value="UniProtKB-SubCell"/>
</dbReference>
<feature type="transmembrane region" description="Helical" evidence="6">
    <location>
        <begin position="151"/>
        <end position="172"/>
    </location>
</feature>
<evidence type="ECO:0000256" key="5">
    <source>
        <dbReference type="ARBA" id="ARBA00023136"/>
    </source>
</evidence>
<dbReference type="Pfam" id="PF13440">
    <property type="entry name" value="Polysacc_synt_3"/>
    <property type="match status" value="1"/>
</dbReference>
<feature type="transmembrane region" description="Helical" evidence="6">
    <location>
        <begin position="192"/>
        <end position="211"/>
    </location>
</feature>